<reference evidence="3 5" key="1">
    <citation type="journal article" date="2008" name="Science">
        <title>The Physcomitrella genome reveals evolutionary insights into the conquest of land by plants.</title>
        <authorList>
            <person name="Rensing S."/>
            <person name="Lang D."/>
            <person name="Zimmer A."/>
            <person name="Terry A."/>
            <person name="Salamov A."/>
            <person name="Shapiro H."/>
            <person name="Nishiyama T."/>
            <person name="Perroud P.-F."/>
            <person name="Lindquist E."/>
            <person name="Kamisugi Y."/>
            <person name="Tanahashi T."/>
            <person name="Sakakibara K."/>
            <person name="Fujita T."/>
            <person name="Oishi K."/>
            <person name="Shin-I T."/>
            <person name="Kuroki Y."/>
            <person name="Toyoda A."/>
            <person name="Suzuki Y."/>
            <person name="Hashimoto A."/>
            <person name="Yamaguchi K."/>
            <person name="Sugano A."/>
            <person name="Kohara Y."/>
            <person name="Fujiyama A."/>
            <person name="Anterola A."/>
            <person name="Aoki S."/>
            <person name="Ashton N."/>
            <person name="Barbazuk W.B."/>
            <person name="Barker E."/>
            <person name="Bennetzen J."/>
            <person name="Bezanilla M."/>
            <person name="Blankenship R."/>
            <person name="Cho S.H."/>
            <person name="Dutcher S."/>
            <person name="Estelle M."/>
            <person name="Fawcett J.A."/>
            <person name="Gundlach H."/>
            <person name="Hanada K."/>
            <person name="Heyl A."/>
            <person name="Hicks K.A."/>
            <person name="Hugh J."/>
            <person name="Lohr M."/>
            <person name="Mayer K."/>
            <person name="Melkozernov A."/>
            <person name="Murata T."/>
            <person name="Nelson D."/>
            <person name="Pils B."/>
            <person name="Prigge M."/>
            <person name="Reiss B."/>
            <person name="Renner T."/>
            <person name="Rombauts S."/>
            <person name="Rushton P."/>
            <person name="Sanderfoot A."/>
            <person name="Schween G."/>
            <person name="Shiu S.-H."/>
            <person name="Stueber K."/>
            <person name="Theodoulou F.L."/>
            <person name="Tu H."/>
            <person name="Van de Peer Y."/>
            <person name="Verrier P.J."/>
            <person name="Waters E."/>
            <person name="Wood A."/>
            <person name="Yang L."/>
            <person name="Cove D."/>
            <person name="Cuming A."/>
            <person name="Hasebe M."/>
            <person name="Lucas S."/>
            <person name="Mishler D.B."/>
            <person name="Reski R."/>
            <person name="Grigoriev I."/>
            <person name="Quatrano R.S."/>
            <person name="Boore J.L."/>
        </authorList>
    </citation>
    <scope>NUCLEOTIDE SEQUENCE [LARGE SCALE GENOMIC DNA]</scope>
    <source>
        <strain evidence="4 5">cv. Gransden 2004</strain>
    </source>
</reference>
<dbReference type="AlphaFoldDB" id="A0A2K1LBY1"/>
<dbReference type="EnsemblPlants" id="Pp3c1_42760V3.1">
    <property type="protein sequence ID" value="Pp3c1_42760V3.1"/>
    <property type="gene ID" value="Pp3c1_42760"/>
</dbReference>
<dbReference type="Pfam" id="PF12697">
    <property type="entry name" value="Abhydrolase_6"/>
    <property type="match status" value="1"/>
</dbReference>
<dbReference type="FunFam" id="3.40.50.1820:FF:000025">
    <property type="entry name" value="putative methylesterase 11, chloroplastic"/>
    <property type="match status" value="1"/>
</dbReference>
<dbReference type="RefSeq" id="XP_024386366.1">
    <property type="nucleotide sequence ID" value="XM_024530598.2"/>
</dbReference>
<sequence length="281" mass="31232">MNCRPNDTPCLNKNPLGRSTSTMGVSGPAHFVFVHGGGLGAWTWFRVVDFLRKKGHKATAIDLTSCGRDTIDPNTVSSFLDYNQPLVDFFNTLSSTDKVILVGHDLGGLSVTYAMEHFHQKIQAGVFLAAMMLPSGFPLTLELFELDPAVGRHIEYTFGDGINNMPTALYVMEKMQHQVFYHLCPSEDVVLASLLSKPVPLRMLDGSCIEFTEERYGTVPKVYIKTMKDRVLPPDAQDEAFLSDPACTPSEIREIESDHSPFFSKPVELVQHLEEIASNYA</sequence>
<dbReference type="Gramene" id="Pp3c1_42760V3.1">
    <property type="protein sequence ID" value="Pp3c1_42760V3.1"/>
    <property type="gene ID" value="Pp3c1_42760"/>
</dbReference>
<dbReference type="GO" id="GO:0009696">
    <property type="term" value="P:salicylic acid metabolic process"/>
    <property type="evidence" value="ECO:0000318"/>
    <property type="project" value="GO_Central"/>
</dbReference>
<dbReference type="Gramene" id="Pp3c1_42760V3.5">
    <property type="protein sequence ID" value="Pp3c1_42760V3.5"/>
    <property type="gene ID" value="Pp3c1_42760"/>
</dbReference>
<dbReference type="GO" id="GO:0009694">
    <property type="term" value="P:jasmonic acid metabolic process"/>
    <property type="evidence" value="ECO:0000318"/>
    <property type="project" value="GO_Central"/>
</dbReference>
<dbReference type="PANTHER" id="PTHR10992">
    <property type="entry name" value="METHYLESTERASE FAMILY MEMBER"/>
    <property type="match status" value="1"/>
</dbReference>
<evidence type="ECO:0000256" key="1">
    <source>
        <dbReference type="ARBA" id="ARBA00022801"/>
    </source>
</evidence>
<reference evidence="3 5" key="2">
    <citation type="journal article" date="2018" name="Plant J.">
        <title>The Physcomitrella patens chromosome-scale assembly reveals moss genome structure and evolution.</title>
        <authorList>
            <person name="Lang D."/>
            <person name="Ullrich K.K."/>
            <person name="Murat F."/>
            <person name="Fuchs J."/>
            <person name="Jenkins J."/>
            <person name="Haas F.B."/>
            <person name="Piednoel M."/>
            <person name="Gundlach H."/>
            <person name="Van Bel M."/>
            <person name="Meyberg R."/>
            <person name="Vives C."/>
            <person name="Morata J."/>
            <person name="Symeonidi A."/>
            <person name="Hiss M."/>
            <person name="Muchero W."/>
            <person name="Kamisugi Y."/>
            <person name="Saleh O."/>
            <person name="Blanc G."/>
            <person name="Decker E.L."/>
            <person name="van Gessel N."/>
            <person name="Grimwood J."/>
            <person name="Hayes R.D."/>
            <person name="Graham S.W."/>
            <person name="Gunter L.E."/>
            <person name="McDaniel S.F."/>
            <person name="Hoernstein S.N.W."/>
            <person name="Larsson A."/>
            <person name="Li F.W."/>
            <person name="Perroud P.F."/>
            <person name="Phillips J."/>
            <person name="Ranjan P."/>
            <person name="Rokshar D.S."/>
            <person name="Rothfels C.J."/>
            <person name="Schneider L."/>
            <person name="Shu S."/>
            <person name="Stevenson D.W."/>
            <person name="Thummler F."/>
            <person name="Tillich M."/>
            <person name="Villarreal Aguilar J.C."/>
            <person name="Widiez T."/>
            <person name="Wong G.K."/>
            <person name="Wymore A."/>
            <person name="Zhang Y."/>
            <person name="Zimmer A.D."/>
            <person name="Quatrano R.S."/>
            <person name="Mayer K.F.X."/>
            <person name="Goodstein D."/>
            <person name="Casacuberta J.M."/>
            <person name="Vandepoele K."/>
            <person name="Reski R."/>
            <person name="Cuming A.C."/>
            <person name="Tuskan G.A."/>
            <person name="Maumus F."/>
            <person name="Salse J."/>
            <person name="Schmutz J."/>
            <person name="Rensing S.A."/>
        </authorList>
    </citation>
    <scope>NUCLEOTIDE SEQUENCE [LARGE SCALE GENOMIC DNA]</scope>
    <source>
        <strain evidence="4 5">cv. Gransden 2004</strain>
    </source>
</reference>
<gene>
    <name evidence="4" type="primary">LOC112287318</name>
    <name evidence="3" type="ORF">PHYPA_001962</name>
</gene>
<protein>
    <recommendedName>
        <fullName evidence="2">AB hydrolase-1 domain-containing protein</fullName>
    </recommendedName>
</protein>
<keyword evidence="5" id="KW-1185">Reference proteome</keyword>
<organism evidence="3">
    <name type="scientific">Physcomitrium patens</name>
    <name type="common">Spreading-leaved earth moss</name>
    <name type="synonym">Physcomitrella patens</name>
    <dbReference type="NCBI Taxonomy" id="3218"/>
    <lineage>
        <taxon>Eukaryota</taxon>
        <taxon>Viridiplantae</taxon>
        <taxon>Streptophyta</taxon>
        <taxon>Embryophyta</taxon>
        <taxon>Bryophyta</taxon>
        <taxon>Bryophytina</taxon>
        <taxon>Bryopsida</taxon>
        <taxon>Funariidae</taxon>
        <taxon>Funariales</taxon>
        <taxon>Funariaceae</taxon>
        <taxon>Physcomitrium</taxon>
    </lineage>
</organism>
<dbReference type="GO" id="GO:0080030">
    <property type="term" value="F:methyl indole-3-acetate esterase activity"/>
    <property type="evidence" value="ECO:0000318"/>
    <property type="project" value="GO_Central"/>
</dbReference>
<evidence type="ECO:0000259" key="2">
    <source>
        <dbReference type="Pfam" id="PF12697"/>
    </source>
</evidence>
<dbReference type="InterPro" id="IPR045889">
    <property type="entry name" value="MES/HNL"/>
</dbReference>
<dbReference type="GeneID" id="112287318"/>
<proteinExistence type="predicted"/>
<reference evidence="4" key="3">
    <citation type="submission" date="2020-12" db="UniProtKB">
        <authorList>
            <consortium name="EnsemblPlants"/>
        </authorList>
    </citation>
    <scope>IDENTIFICATION</scope>
</reference>
<accession>A0A2K1LBY1</accession>
<evidence type="ECO:0000313" key="3">
    <source>
        <dbReference type="EMBL" id="PNR63536.1"/>
    </source>
</evidence>
<dbReference type="Gene3D" id="3.40.50.1820">
    <property type="entry name" value="alpha/beta hydrolase"/>
    <property type="match status" value="1"/>
</dbReference>
<dbReference type="PaxDb" id="3218-PP1S295_33V6.1"/>
<dbReference type="PANTHER" id="PTHR10992:SF1032">
    <property type="entry name" value="METHYLESTERASE 17"/>
    <property type="match status" value="1"/>
</dbReference>
<evidence type="ECO:0000313" key="4">
    <source>
        <dbReference type="EnsemblPlants" id="Pp3c1_42760V3.1"/>
    </source>
</evidence>
<name>A0A2K1LBY1_PHYPA</name>
<dbReference type="EnsemblPlants" id="Pp3c1_42760V3.5">
    <property type="protein sequence ID" value="Pp3c1_42760V3.5"/>
    <property type="gene ID" value="Pp3c1_42760"/>
</dbReference>
<dbReference type="EMBL" id="ABEU02000001">
    <property type="protein sequence ID" value="PNR63536.1"/>
    <property type="molecule type" value="Genomic_DNA"/>
</dbReference>
<dbReference type="OrthoDB" id="1263307at2759"/>
<dbReference type="SUPFAM" id="SSF53474">
    <property type="entry name" value="alpha/beta-Hydrolases"/>
    <property type="match status" value="1"/>
</dbReference>
<keyword evidence="1" id="KW-0378">Hydrolase</keyword>
<dbReference type="Proteomes" id="UP000006727">
    <property type="component" value="Chromosome 1"/>
</dbReference>
<dbReference type="GO" id="GO:0080032">
    <property type="term" value="F:methyl jasmonate esterase activity"/>
    <property type="evidence" value="ECO:0000318"/>
    <property type="project" value="GO_Central"/>
</dbReference>
<dbReference type="InterPro" id="IPR000073">
    <property type="entry name" value="AB_hydrolase_1"/>
</dbReference>
<dbReference type="GO" id="GO:0080031">
    <property type="term" value="F:methyl salicylate esterase activity"/>
    <property type="evidence" value="ECO:0000318"/>
    <property type="project" value="GO_Central"/>
</dbReference>
<evidence type="ECO:0000313" key="5">
    <source>
        <dbReference type="Proteomes" id="UP000006727"/>
    </source>
</evidence>
<feature type="domain" description="AB hydrolase-1" evidence="2">
    <location>
        <begin position="31"/>
        <end position="270"/>
    </location>
</feature>
<dbReference type="InterPro" id="IPR029058">
    <property type="entry name" value="AB_hydrolase_fold"/>
</dbReference>